<protein>
    <submittedName>
        <fullName evidence="1">Methylthioribose-1-phosphate isomerase</fullName>
        <ecNumber evidence="1">5.3.1.23</ecNumber>
    </submittedName>
</protein>
<proteinExistence type="predicted"/>
<dbReference type="PANTHER" id="PTHR43475">
    <property type="entry name" value="METHYLTHIORIBOSE-1-PHOSPHATE ISOMERASE"/>
    <property type="match status" value="1"/>
</dbReference>
<dbReference type="InterPro" id="IPR027363">
    <property type="entry name" value="M1Pi_N"/>
</dbReference>
<evidence type="ECO:0000313" key="1">
    <source>
        <dbReference type="EMBL" id="JAR97227.1"/>
    </source>
</evidence>
<dbReference type="EMBL" id="GEMB01006100">
    <property type="protein sequence ID" value="JAR97227.1"/>
    <property type="molecule type" value="Transcribed_RNA"/>
</dbReference>
<dbReference type="Gene3D" id="1.20.120.420">
    <property type="entry name" value="translation initiation factor eif-2b, domain 1"/>
    <property type="match status" value="1"/>
</dbReference>
<reference evidence="1" key="2">
    <citation type="journal article" date="2017" name="J. Med. Entomol.">
        <title>Transcriptome Analysis of the Triatoma infestans (Hemiptera: Reduviidae) Integument.</title>
        <authorList>
            <person name="Calderon-Fernandez G.M."/>
            <person name="Moriconi D.E."/>
            <person name="Dulbecco A.B."/>
            <person name="Juarez M.P."/>
        </authorList>
    </citation>
    <scope>NUCLEOTIDE SEQUENCE</scope>
    <source>
        <strain evidence="1">Int1</strain>
        <tissue evidence="1">Integument</tissue>
    </source>
</reference>
<dbReference type="EC" id="5.3.1.23" evidence="1"/>
<dbReference type="GO" id="GO:0019509">
    <property type="term" value="P:L-methionine salvage from methylthioadenosine"/>
    <property type="evidence" value="ECO:0007669"/>
    <property type="project" value="TreeGrafter"/>
</dbReference>
<sequence length="73" mass="8047">MPGEKYRVLTHCNTGSLATAGYGTALGVIRQLHELGKLGASFIARKLRPYYMTRLKTYGLRTGIRKDSVNSGM</sequence>
<dbReference type="SUPFAM" id="SSF100950">
    <property type="entry name" value="NagB/RpiA/CoA transferase-like"/>
    <property type="match status" value="1"/>
</dbReference>
<name>A0A161MIH3_TRIIF</name>
<dbReference type="AlphaFoldDB" id="A0A161MIH3"/>
<dbReference type="InterPro" id="IPR037171">
    <property type="entry name" value="NagB/RpiA_transferase-like"/>
</dbReference>
<dbReference type="PANTHER" id="PTHR43475:SF1">
    <property type="entry name" value="METHYLTHIORIBOSE-1-PHOSPHATE ISOMERASE"/>
    <property type="match status" value="1"/>
</dbReference>
<dbReference type="GO" id="GO:0046523">
    <property type="term" value="F:S-methyl-5-thioribose-1-phosphate isomerase activity"/>
    <property type="evidence" value="ECO:0007669"/>
    <property type="project" value="UniProtKB-EC"/>
</dbReference>
<accession>A0A161MIH3</accession>
<reference evidence="1" key="1">
    <citation type="submission" date="2016-04" db="EMBL/GenBank/DDBJ databases">
        <authorList>
            <person name="Calderon-Fernandez G.M.Sr."/>
        </authorList>
    </citation>
    <scope>NUCLEOTIDE SEQUENCE</scope>
    <source>
        <strain evidence="1">Int1</strain>
        <tissue evidence="1">Integument</tissue>
    </source>
</reference>
<keyword evidence="1" id="KW-0413">Isomerase</keyword>
<organism evidence="1">
    <name type="scientific">Triatoma infestans</name>
    <name type="common">Assassin bug</name>
    <dbReference type="NCBI Taxonomy" id="30076"/>
    <lineage>
        <taxon>Eukaryota</taxon>
        <taxon>Metazoa</taxon>
        <taxon>Ecdysozoa</taxon>
        <taxon>Arthropoda</taxon>
        <taxon>Hexapoda</taxon>
        <taxon>Insecta</taxon>
        <taxon>Pterygota</taxon>
        <taxon>Neoptera</taxon>
        <taxon>Paraneoptera</taxon>
        <taxon>Hemiptera</taxon>
        <taxon>Heteroptera</taxon>
        <taxon>Panheteroptera</taxon>
        <taxon>Cimicomorpha</taxon>
        <taxon>Reduviidae</taxon>
        <taxon>Triatominae</taxon>
        <taxon>Triatoma</taxon>
    </lineage>
</organism>